<accession>A0A850R6N0</accession>
<feature type="transmembrane region" description="Helical" evidence="1">
    <location>
        <begin position="9"/>
        <end position="31"/>
    </location>
</feature>
<dbReference type="RefSeq" id="WP_176976200.1">
    <property type="nucleotide sequence ID" value="NZ_JABZEO010000005.1"/>
</dbReference>
<sequence>MNVTWDHEILLLLGGILALLVVASVTGWWLAQRLRSETGRAVIANFNARTKSWWIMTAVFVAAMATGGIGSVLLFALLSFVALRELITLTPTHRADHRTLFWAFFVFLPVQYLLVYDGWYGLFAIFIPVYAFLFIPARSALAGDTQDFLARTAKIQWGLMIAVYCVSHAPALLMLEIPGYAHENAKLLLFLVVVVQLSDVLQYVFGKTLGRRRIVPSVSPNKTWEGTIGGIAGASLVGALLWWSTPFGFWAALAIALTINLAGFAGGLCLSAIKRDLGVKDFGTLIEGHGGVLDRIDSLCFAAPLFFHITRYFYT</sequence>
<evidence type="ECO:0000313" key="3">
    <source>
        <dbReference type="Proteomes" id="UP000592294"/>
    </source>
</evidence>
<feature type="transmembrane region" description="Helical" evidence="1">
    <location>
        <begin position="95"/>
        <end position="113"/>
    </location>
</feature>
<dbReference type="Proteomes" id="UP000592294">
    <property type="component" value="Unassembled WGS sequence"/>
</dbReference>
<keyword evidence="1" id="KW-0812">Transmembrane</keyword>
<evidence type="ECO:0000313" key="2">
    <source>
        <dbReference type="EMBL" id="NVZ09444.1"/>
    </source>
</evidence>
<feature type="transmembrane region" description="Helical" evidence="1">
    <location>
        <begin position="249"/>
        <end position="273"/>
    </location>
</feature>
<feature type="transmembrane region" description="Helical" evidence="1">
    <location>
        <begin position="53"/>
        <end position="83"/>
    </location>
</feature>
<gene>
    <name evidence="2" type="ORF">HW932_09230</name>
</gene>
<comment type="caution">
    <text evidence="2">The sequence shown here is derived from an EMBL/GenBank/DDBJ whole genome shotgun (WGS) entry which is preliminary data.</text>
</comment>
<proteinExistence type="predicted"/>
<dbReference type="GO" id="GO:0005886">
    <property type="term" value="C:plasma membrane"/>
    <property type="evidence" value="ECO:0007669"/>
    <property type="project" value="TreeGrafter"/>
</dbReference>
<keyword evidence="2" id="KW-0548">Nucleotidyltransferase</keyword>
<dbReference type="GO" id="GO:0009273">
    <property type="term" value="P:peptidoglycan-based cell wall biogenesis"/>
    <property type="evidence" value="ECO:0007669"/>
    <property type="project" value="TreeGrafter"/>
</dbReference>
<feature type="transmembrane region" description="Helical" evidence="1">
    <location>
        <begin position="119"/>
        <end position="137"/>
    </location>
</feature>
<dbReference type="AlphaFoldDB" id="A0A850R6N0"/>
<reference evidence="2 3" key="1">
    <citation type="submission" date="2020-06" db="EMBL/GenBank/DDBJ databases">
        <title>Whole-genome sequence of Allochromatium humboldtianum DSM 21881, type strain.</title>
        <authorList>
            <person name="Kyndt J.A."/>
            <person name="Meyer T.E."/>
        </authorList>
    </citation>
    <scope>NUCLEOTIDE SEQUENCE [LARGE SCALE GENOMIC DNA]</scope>
    <source>
        <strain evidence="2 3">DSM 21881</strain>
    </source>
</reference>
<keyword evidence="1" id="KW-1133">Transmembrane helix</keyword>
<dbReference type="PANTHER" id="PTHR43535">
    <property type="entry name" value="PHOSPHATIDATE CYTIDYLYLTRANSFERASE"/>
    <property type="match status" value="1"/>
</dbReference>
<dbReference type="EMBL" id="JABZEO010000005">
    <property type="protein sequence ID" value="NVZ09444.1"/>
    <property type="molecule type" value="Genomic_DNA"/>
</dbReference>
<keyword evidence="3" id="KW-1185">Reference proteome</keyword>
<evidence type="ECO:0000256" key="1">
    <source>
        <dbReference type="SAM" id="Phobius"/>
    </source>
</evidence>
<dbReference type="GO" id="GO:0016779">
    <property type="term" value="F:nucleotidyltransferase activity"/>
    <property type="evidence" value="ECO:0007669"/>
    <property type="project" value="UniProtKB-KW"/>
</dbReference>
<keyword evidence="2" id="KW-0808">Transferase</keyword>
<keyword evidence="1" id="KW-0472">Membrane</keyword>
<dbReference type="PANTHER" id="PTHR43535:SF1">
    <property type="entry name" value="PHOSPHATIDATE CYTIDYLYLTRANSFERASE"/>
    <property type="match status" value="1"/>
</dbReference>
<protein>
    <submittedName>
        <fullName evidence="2">Phosphatidate cytidylyltransferase</fullName>
    </submittedName>
</protein>
<feature type="transmembrane region" description="Helical" evidence="1">
    <location>
        <begin position="187"/>
        <end position="205"/>
    </location>
</feature>
<feature type="transmembrane region" description="Helical" evidence="1">
    <location>
        <begin position="226"/>
        <end position="243"/>
    </location>
</feature>
<organism evidence="2 3">
    <name type="scientific">Allochromatium humboldtianum</name>
    <dbReference type="NCBI Taxonomy" id="504901"/>
    <lineage>
        <taxon>Bacteria</taxon>
        <taxon>Pseudomonadati</taxon>
        <taxon>Pseudomonadota</taxon>
        <taxon>Gammaproteobacteria</taxon>
        <taxon>Chromatiales</taxon>
        <taxon>Chromatiaceae</taxon>
        <taxon>Allochromatium</taxon>
    </lineage>
</organism>
<name>A0A850R6N0_9GAMM</name>
<feature type="transmembrane region" description="Helical" evidence="1">
    <location>
        <begin position="157"/>
        <end position="175"/>
    </location>
</feature>
<dbReference type="Pfam" id="PF01148">
    <property type="entry name" value="CTP_transf_1"/>
    <property type="match status" value="1"/>
</dbReference>